<proteinExistence type="inferred from homology"/>
<dbReference type="CDD" id="cd10548">
    <property type="entry name" value="cupin_CDO"/>
    <property type="match status" value="1"/>
</dbReference>
<dbReference type="SUPFAM" id="SSF51182">
    <property type="entry name" value="RmlC-like cupins"/>
    <property type="match status" value="1"/>
</dbReference>
<dbReference type="Proteomes" id="UP000076825">
    <property type="component" value="Chromosome 1"/>
</dbReference>
<keyword evidence="4" id="KW-0560">Oxidoreductase</keyword>
<keyword evidence="6" id="KW-0883">Thioether bond</keyword>
<dbReference type="GeneID" id="56590726"/>
<dbReference type="InterPro" id="IPR014710">
    <property type="entry name" value="RmlC-like_jellyroll"/>
</dbReference>
<evidence type="ECO:0000256" key="5">
    <source>
        <dbReference type="ARBA" id="ARBA00023004"/>
    </source>
</evidence>
<dbReference type="EMBL" id="LT546645">
    <property type="protein sequence ID" value="SAI69948.1"/>
    <property type="molecule type" value="Genomic_DNA"/>
</dbReference>
<dbReference type="PANTHER" id="PTHR12918">
    <property type="entry name" value="CYSTEINE DIOXYGENASE"/>
    <property type="match status" value="1"/>
</dbReference>
<feature type="binding site" evidence="7">
    <location>
        <position position="90"/>
    </location>
    <ligand>
        <name>Fe cation</name>
        <dbReference type="ChEBI" id="CHEBI:24875"/>
        <note>catalytic</note>
    </ligand>
</feature>
<keyword evidence="9" id="KW-1185">Reference proteome</keyword>
<feature type="binding site" evidence="7">
    <location>
        <position position="141"/>
    </location>
    <ligand>
        <name>Fe cation</name>
        <dbReference type="ChEBI" id="CHEBI:24875"/>
        <note>catalytic</note>
    </ligand>
</feature>
<dbReference type="OrthoDB" id="7059163at2"/>
<evidence type="ECO:0000256" key="7">
    <source>
        <dbReference type="PIRSR" id="PIRSR610300-51"/>
    </source>
</evidence>
<gene>
    <name evidence="8" type="ORF">SAMEA3906487_01998</name>
</gene>
<dbReference type="Pfam" id="PF05995">
    <property type="entry name" value="CDO_I"/>
    <property type="match status" value="1"/>
</dbReference>
<dbReference type="PANTHER" id="PTHR12918:SF1">
    <property type="entry name" value="CYSTEINE DIOXYGENASE TYPE 1"/>
    <property type="match status" value="1"/>
</dbReference>
<sequence>MLAPIDHSTPVRRFSANVSQLMQAKQMALLDGLSALMNDADALLALVPPEALTTRSASYTRHLVCADEHGSYSAMLLVWHPGQHSPVHGHKTWCTYKVLQGTLTEHHYHWNDADGLAEPRGAVQRRSGDVVSAPAGLTAIHRLGNESETVAVSLHVYGVERDRIATHVNLLVQAA</sequence>
<dbReference type="InterPro" id="IPR011051">
    <property type="entry name" value="RmlC_Cupin_sf"/>
</dbReference>
<keyword evidence="5 7" id="KW-0408">Iron</keyword>
<comment type="similarity">
    <text evidence="1">Belongs to the cysteine dioxygenase family.</text>
</comment>
<keyword evidence="3" id="KW-0223">Dioxygenase</keyword>
<accession>A0A157PLF4</accession>
<dbReference type="KEGG" id="btrm:SAMEA390648701998"/>
<evidence type="ECO:0000313" key="9">
    <source>
        <dbReference type="Proteomes" id="UP000076825"/>
    </source>
</evidence>
<dbReference type="Gene3D" id="2.60.120.10">
    <property type="entry name" value="Jelly Rolls"/>
    <property type="match status" value="1"/>
</dbReference>
<evidence type="ECO:0000256" key="4">
    <source>
        <dbReference type="ARBA" id="ARBA00023002"/>
    </source>
</evidence>
<keyword evidence="2 7" id="KW-0479">Metal-binding</keyword>
<evidence type="ECO:0000256" key="1">
    <source>
        <dbReference type="ARBA" id="ARBA00006622"/>
    </source>
</evidence>
<evidence type="ECO:0000256" key="3">
    <source>
        <dbReference type="ARBA" id="ARBA00022964"/>
    </source>
</evidence>
<evidence type="ECO:0000313" key="8">
    <source>
        <dbReference type="EMBL" id="SAI69948.1"/>
    </source>
</evidence>
<dbReference type="GO" id="GO:0017172">
    <property type="term" value="F:cysteine dioxygenase activity"/>
    <property type="evidence" value="ECO:0007669"/>
    <property type="project" value="TreeGrafter"/>
</dbReference>
<organism evidence="8 9">
    <name type="scientific">Bordetella trematum</name>
    <dbReference type="NCBI Taxonomy" id="123899"/>
    <lineage>
        <taxon>Bacteria</taxon>
        <taxon>Pseudomonadati</taxon>
        <taxon>Pseudomonadota</taxon>
        <taxon>Betaproteobacteria</taxon>
        <taxon>Burkholderiales</taxon>
        <taxon>Alcaligenaceae</taxon>
        <taxon>Bordetella</taxon>
    </lineage>
</organism>
<dbReference type="InterPro" id="IPR010300">
    <property type="entry name" value="CDO_1"/>
</dbReference>
<reference evidence="8 9" key="1">
    <citation type="submission" date="2016-04" db="EMBL/GenBank/DDBJ databases">
        <authorList>
            <consortium name="Pathogen Informatics"/>
        </authorList>
    </citation>
    <scope>NUCLEOTIDE SEQUENCE [LARGE SCALE GENOMIC DNA]</scope>
    <source>
        <strain evidence="8 9">H044680328</strain>
    </source>
</reference>
<dbReference type="GO" id="GO:0019448">
    <property type="term" value="P:L-cysteine catabolic process"/>
    <property type="evidence" value="ECO:0007669"/>
    <property type="project" value="TreeGrafter"/>
</dbReference>
<evidence type="ECO:0000256" key="6">
    <source>
        <dbReference type="PIRSR" id="PIRSR610300-50"/>
    </source>
</evidence>
<feature type="binding site" evidence="7">
    <location>
        <position position="88"/>
    </location>
    <ligand>
        <name>Fe cation</name>
        <dbReference type="ChEBI" id="CHEBI:24875"/>
        <note>catalytic</note>
    </ligand>
</feature>
<dbReference type="PATRIC" id="fig|123899.6.peg.1991"/>
<dbReference type="STRING" id="123899.SAMEA3906487_01998"/>
<name>A0A157PLF4_9BORD</name>
<dbReference type="AlphaFoldDB" id="A0A157PLF4"/>
<feature type="cross-link" description="3'-(S-cysteinyl)-tyrosine (Cys-Tyr)" evidence="6">
    <location>
        <begin position="94"/>
        <end position="157"/>
    </location>
</feature>
<evidence type="ECO:0000256" key="2">
    <source>
        <dbReference type="ARBA" id="ARBA00022723"/>
    </source>
</evidence>
<dbReference type="eggNOG" id="COG5553">
    <property type="taxonomic scope" value="Bacteria"/>
</dbReference>
<dbReference type="RefSeq" id="WP_025512911.1">
    <property type="nucleotide sequence ID" value="NZ_CP016340.1"/>
</dbReference>
<dbReference type="GO" id="GO:0008198">
    <property type="term" value="F:ferrous iron binding"/>
    <property type="evidence" value="ECO:0007669"/>
    <property type="project" value="TreeGrafter"/>
</dbReference>
<protein>
    <submittedName>
        <fullName evidence="8">Predicted metal-dependent enzyme of the double-stranded beta helix superfamily</fullName>
    </submittedName>
</protein>